<protein>
    <submittedName>
        <fullName evidence="2">Uncharacterized protein</fullName>
    </submittedName>
</protein>
<evidence type="ECO:0000256" key="1">
    <source>
        <dbReference type="SAM" id="Phobius"/>
    </source>
</evidence>
<name>A0A8T0QSA9_PANVG</name>
<organism evidence="2 3">
    <name type="scientific">Panicum virgatum</name>
    <name type="common">Blackwell switchgrass</name>
    <dbReference type="NCBI Taxonomy" id="38727"/>
    <lineage>
        <taxon>Eukaryota</taxon>
        <taxon>Viridiplantae</taxon>
        <taxon>Streptophyta</taxon>
        <taxon>Embryophyta</taxon>
        <taxon>Tracheophyta</taxon>
        <taxon>Spermatophyta</taxon>
        <taxon>Magnoliopsida</taxon>
        <taxon>Liliopsida</taxon>
        <taxon>Poales</taxon>
        <taxon>Poaceae</taxon>
        <taxon>PACMAD clade</taxon>
        <taxon>Panicoideae</taxon>
        <taxon>Panicodae</taxon>
        <taxon>Paniceae</taxon>
        <taxon>Panicinae</taxon>
        <taxon>Panicum</taxon>
        <taxon>Panicum sect. Hiantes</taxon>
    </lineage>
</organism>
<dbReference type="EMBL" id="CM029048">
    <property type="protein sequence ID" value="KAG2576007.1"/>
    <property type="molecule type" value="Genomic_DNA"/>
</dbReference>
<keyword evidence="3" id="KW-1185">Reference proteome</keyword>
<evidence type="ECO:0000313" key="2">
    <source>
        <dbReference type="EMBL" id="KAG2576007.1"/>
    </source>
</evidence>
<dbReference type="AlphaFoldDB" id="A0A8T0QSA9"/>
<keyword evidence="1" id="KW-1133">Transmembrane helix</keyword>
<sequence>MATNTVGVVIFDDFLKDGFTALRWARKEFVTKSPRPKLCVILIKKADVAQAPVIRQPLTGVVPCTHHDDMYSNPPLFNQLIASYIFCIISLSLSYYLWPPDSQITFVEFN</sequence>
<feature type="transmembrane region" description="Helical" evidence="1">
    <location>
        <begin position="80"/>
        <end position="98"/>
    </location>
</feature>
<keyword evidence="1" id="KW-0812">Transmembrane</keyword>
<gene>
    <name evidence="2" type="ORF">PVAP13_6NG002166</name>
</gene>
<reference evidence="2" key="1">
    <citation type="submission" date="2020-05" db="EMBL/GenBank/DDBJ databases">
        <title>WGS assembly of Panicum virgatum.</title>
        <authorList>
            <person name="Lovell J.T."/>
            <person name="Jenkins J."/>
            <person name="Shu S."/>
            <person name="Juenger T.E."/>
            <person name="Schmutz J."/>
        </authorList>
    </citation>
    <scope>NUCLEOTIDE SEQUENCE</scope>
    <source>
        <strain evidence="2">AP13</strain>
    </source>
</reference>
<proteinExistence type="predicted"/>
<keyword evidence="1" id="KW-0472">Membrane</keyword>
<comment type="caution">
    <text evidence="2">The sequence shown here is derived from an EMBL/GenBank/DDBJ whole genome shotgun (WGS) entry which is preliminary data.</text>
</comment>
<evidence type="ECO:0000313" key="3">
    <source>
        <dbReference type="Proteomes" id="UP000823388"/>
    </source>
</evidence>
<accession>A0A8T0QSA9</accession>
<dbReference type="Proteomes" id="UP000823388">
    <property type="component" value="Chromosome 6N"/>
</dbReference>